<dbReference type="Pfam" id="PF11902">
    <property type="entry name" value="DUF3422"/>
    <property type="match status" value="1"/>
</dbReference>
<dbReference type="EMBL" id="JASNJD010000001">
    <property type="protein sequence ID" value="MDK3016160.1"/>
    <property type="molecule type" value="Genomic_DNA"/>
</dbReference>
<reference evidence="2 3" key="1">
    <citation type="submission" date="2023-05" db="EMBL/GenBank/DDBJ databases">
        <title>Pseudodonghicola sp. nov.</title>
        <authorList>
            <person name="Huang J."/>
        </authorList>
    </citation>
    <scope>NUCLEOTIDE SEQUENCE [LARGE SCALE GENOMIC DNA]</scope>
    <source>
        <strain evidence="2 3">IC7</strain>
    </source>
</reference>
<accession>A0ABT7EV37</accession>
<keyword evidence="1" id="KW-0812">Transmembrane</keyword>
<feature type="transmembrane region" description="Helical" evidence="1">
    <location>
        <begin position="401"/>
        <end position="418"/>
    </location>
</feature>
<proteinExistence type="predicted"/>
<gene>
    <name evidence="2" type="ORF">QO033_00645</name>
</gene>
<keyword evidence="1" id="KW-1133">Transmembrane helix</keyword>
<name>A0ABT7EV37_9RHOB</name>
<keyword evidence="3" id="KW-1185">Reference proteome</keyword>
<comment type="caution">
    <text evidence="2">The sequence shown here is derived from an EMBL/GenBank/DDBJ whole genome shotgun (WGS) entry which is preliminary data.</text>
</comment>
<keyword evidence="1" id="KW-0472">Membrane</keyword>
<feature type="transmembrane region" description="Helical" evidence="1">
    <location>
        <begin position="370"/>
        <end position="389"/>
    </location>
</feature>
<dbReference type="RefSeq" id="WP_284478982.1">
    <property type="nucleotide sequence ID" value="NZ_JASNJD010000001.1"/>
</dbReference>
<evidence type="ECO:0000313" key="3">
    <source>
        <dbReference type="Proteomes" id="UP001243757"/>
    </source>
</evidence>
<evidence type="ECO:0000313" key="2">
    <source>
        <dbReference type="EMBL" id="MDK3016160.1"/>
    </source>
</evidence>
<evidence type="ECO:0000256" key="1">
    <source>
        <dbReference type="SAM" id="Phobius"/>
    </source>
</evidence>
<sequence length="430" mass="47182">MPPIVDHPLRYPLANELHARPFPAMQEPATVVYLAIKQPSRAAGRDRAADLAHLTALLDRHGAPHPQPGATHYSGRIGRHVLKWEQHAEFVTYTAISEGVSDRAFDPADFAVFPDDWLDRAPGQRITSISLRVCARPDEAGINAALAEWFVAESTAAASVLDDAIVAAGDFRIDPTGHMRFALFVTAGTGQRRIGRVVQRLCEIETYKAMSMLGFSRARGLSAEIGALDGRLSELMSKMTDGDTPAEQTLGGLLSISAELEALVARSAFRFGATGAYEAIVTQRIASLREARFQGRQTFADFMIRRYEPAMRTVKSTERRLQALADRAMRAGDLLRTRVDVERSAQNQALLESMDRRADLSLRLQHTVEGLSVVAISYYAVSLASYLLYPLAAATGHSKGMLSAVLTLPVVLGVWGAIRRIRRKLETEPH</sequence>
<protein>
    <submittedName>
        <fullName evidence="2">DUF3422 domain-containing protein</fullName>
    </submittedName>
</protein>
<dbReference type="Proteomes" id="UP001243757">
    <property type="component" value="Unassembled WGS sequence"/>
</dbReference>
<organism evidence="2 3">
    <name type="scientific">Pseudodonghicola flavimaris</name>
    <dbReference type="NCBI Taxonomy" id="3050036"/>
    <lineage>
        <taxon>Bacteria</taxon>
        <taxon>Pseudomonadati</taxon>
        <taxon>Pseudomonadota</taxon>
        <taxon>Alphaproteobacteria</taxon>
        <taxon>Rhodobacterales</taxon>
        <taxon>Paracoccaceae</taxon>
        <taxon>Pseudodonghicola</taxon>
    </lineage>
</organism>
<dbReference type="InterPro" id="IPR021830">
    <property type="entry name" value="DUF3422"/>
</dbReference>